<dbReference type="AlphaFoldDB" id="A0A485NDB7"/>
<dbReference type="Pfam" id="PF03259">
    <property type="entry name" value="Robl_LC7"/>
    <property type="match status" value="1"/>
</dbReference>
<dbReference type="InterPro" id="IPR004942">
    <property type="entry name" value="Roadblock/LAMTOR2_dom"/>
</dbReference>
<reference evidence="3 4" key="1">
    <citation type="submission" date="2019-01" db="EMBL/GenBank/DDBJ databases">
        <authorList>
            <person name="Alioto T."/>
            <person name="Alioto T."/>
        </authorList>
    </citation>
    <scope>NUCLEOTIDE SEQUENCE [LARGE SCALE GENOMIC DNA]</scope>
</reference>
<dbReference type="PANTHER" id="PTHR10779">
    <property type="entry name" value="DYNEIN LIGHT CHAIN ROADBLOCK"/>
    <property type="match status" value="1"/>
</dbReference>
<keyword evidence="4" id="KW-1185">Reference proteome</keyword>
<feature type="domain" description="Roadblock/LAMTOR2" evidence="2">
    <location>
        <begin position="22"/>
        <end position="66"/>
    </location>
</feature>
<evidence type="ECO:0000256" key="1">
    <source>
        <dbReference type="ARBA" id="ARBA00007191"/>
    </source>
</evidence>
<evidence type="ECO:0000259" key="2">
    <source>
        <dbReference type="Pfam" id="PF03259"/>
    </source>
</evidence>
<organism evidence="3 4">
    <name type="scientific">Lynx pardinus</name>
    <name type="common">Iberian lynx</name>
    <name type="synonym">Felis pardina</name>
    <dbReference type="NCBI Taxonomy" id="191816"/>
    <lineage>
        <taxon>Eukaryota</taxon>
        <taxon>Metazoa</taxon>
        <taxon>Chordata</taxon>
        <taxon>Craniata</taxon>
        <taxon>Vertebrata</taxon>
        <taxon>Euteleostomi</taxon>
        <taxon>Mammalia</taxon>
        <taxon>Eutheria</taxon>
        <taxon>Laurasiatheria</taxon>
        <taxon>Carnivora</taxon>
        <taxon>Feliformia</taxon>
        <taxon>Felidae</taxon>
        <taxon>Felinae</taxon>
        <taxon>Lynx</taxon>
    </lineage>
</organism>
<dbReference type="EMBL" id="CAAGRJ010015866">
    <property type="protein sequence ID" value="VFV31611.1"/>
    <property type="molecule type" value="Genomic_DNA"/>
</dbReference>
<dbReference type="SUPFAM" id="SSF103196">
    <property type="entry name" value="Roadblock/LC7 domain"/>
    <property type="match status" value="1"/>
</dbReference>
<sequence>KENEQLSASVTELPNQWEMAEVEETLKPLQRKKGVQGIMVVRTGLPIKSTMDNPTTAQYANFMHNLT</sequence>
<comment type="similarity">
    <text evidence="1">Belongs to the GAMAD family.</text>
</comment>
<evidence type="ECO:0000313" key="3">
    <source>
        <dbReference type="EMBL" id="VFV31611.1"/>
    </source>
</evidence>
<accession>A0A485NDB7</accession>
<gene>
    <name evidence="3" type="ORF">LYPA_23C009781</name>
</gene>
<dbReference type="Gene3D" id="3.30.450.30">
    <property type="entry name" value="Dynein light chain 2a, cytoplasmic"/>
    <property type="match status" value="1"/>
</dbReference>
<protein>
    <submittedName>
        <fullName evidence="3">Dynein light chain roadblock-type isoform cra_c</fullName>
    </submittedName>
</protein>
<evidence type="ECO:0000313" key="4">
    <source>
        <dbReference type="Proteomes" id="UP000386466"/>
    </source>
</evidence>
<dbReference type="Proteomes" id="UP000386466">
    <property type="component" value="Unassembled WGS sequence"/>
</dbReference>
<proteinExistence type="inferred from homology"/>
<feature type="non-terminal residue" evidence="3">
    <location>
        <position position="1"/>
    </location>
</feature>
<name>A0A485NDB7_LYNPA</name>